<dbReference type="PROSITE" id="PS50943">
    <property type="entry name" value="HTH_CROC1"/>
    <property type="match status" value="1"/>
</dbReference>
<feature type="domain" description="HTH cro/C1-type" evidence="1">
    <location>
        <begin position="13"/>
        <end position="69"/>
    </location>
</feature>
<dbReference type="Pfam" id="PF01381">
    <property type="entry name" value="HTH_3"/>
    <property type="match status" value="1"/>
</dbReference>
<comment type="caution">
    <text evidence="2">The sequence shown here is derived from an EMBL/GenBank/DDBJ whole genome shotgun (WGS) entry which is preliminary data.</text>
</comment>
<sequence>MTDINKTNLGIYIKNTLDESGWSLRQAALQIGVSPAYLSKLTNKKADSNPKPETLDKIAKGLRINKFILYNLAGIETPKPSNIEYIGSSFVNVPVIGEIACGEPIIAEENISDYVPIPSDVVKNGTFFILNCIGDSMEPTISNGSQVVVREQPDAENGQIAAVLLEDENTATLKRIKKTKTNVILMPDNPSYDPIVLNEDRPGRILGIVKMEMKRF</sequence>
<organism evidence="2 3">
    <name type="scientific">Fructilactobacillus lindneri DSM 20690 = JCM 11027</name>
    <dbReference type="NCBI Taxonomy" id="1122148"/>
    <lineage>
        <taxon>Bacteria</taxon>
        <taxon>Bacillati</taxon>
        <taxon>Bacillota</taxon>
        <taxon>Bacilli</taxon>
        <taxon>Lactobacillales</taxon>
        <taxon>Lactobacillaceae</taxon>
        <taxon>Fructilactobacillus</taxon>
    </lineage>
</organism>
<dbReference type="CDD" id="cd06529">
    <property type="entry name" value="S24_LexA-like"/>
    <property type="match status" value="1"/>
</dbReference>
<dbReference type="InterPro" id="IPR015927">
    <property type="entry name" value="Peptidase_S24_S26A/B/C"/>
</dbReference>
<dbReference type="PATRIC" id="fig|1122148.6.peg.1301"/>
<name>A0A0R2JUP0_9LACO</name>
<dbReference type="InterPro" id="IPR050077">
    <property type="entry name" value="LexA_repressor"/>
</dbReference>
<dbReference type="Gene3D" id="1.10.260.40">
    <property type="entry name" value="lambda repressor-like DNA-binding domains"/>
    <property type="match status" value="1"/>
</dbReference>
<dbReference type="Proteomes" id="UP000051565">
    <property type="component" value="Unassembled WGS sequence"/>
</dbReference>
<dbReference type="Gene3D" id="2.10.109.10">
    <property type="entry name" value="Umud Fragment, subunit A"/>
    <property type="match status" value="1"/>
</dbReference>
<accession>A0A0R2JUP0</accession>
<dbReference type="InterPro" id="IPR039418">
    <property type="entry name" value="LexA-like"/>
</dbReference>
<evidence type="ECO:0000313" key="2">
    <source>
        <dbReference type="EMBL" id="KRN78327.1"/>
    </source>
</evidence>
<proteinExistence type="predicted"/>
<dbReference type="InterPro" id="IPR036286">
    <property type="entry name" value="LexA/Signal_pep-like_sf"/>
</dbReference>
<dbReference type="SMART" id="SM00530">
    <property type="entry name" value="HTH_XRE"/>
    <property type="match status" value="1"/>
</dbReference>
<dbReference type="GO" id="GO:0003677">
    <property type="term" value="F:DNA binding"/>
    <property type="evidence" value="ECO:0007669"/>
    <property type="project" value="InterPro"/>
</dbReference>
<dbReference type="CDD" id="cd00093">
    <property type="entry name" value="HTH_XRE"/>
    <property type="match status" value="1"/>
</dbReference>
<dbReference type="SUPFAM" id="SSF51306">
    <property type="entry name" value="LexA/Signal peptidase"/>
    <property type="match status" value="1"/>
</dbReference>
<dbReference type="Pfam" id="PF00717">
    <property type="entry name" value="Peptidase_S24"/>
    <property type="match status" value="1"/>
</dbReference>
<dbReference type="InterPro" id="IPR010982">
    <property type="entry name" value="Lambda_DNA-bd_dom_sf"/>
</dbReference>
<dbReference type="STRING" id="53444.AYR59_04505"/>
<dbReference type="RefSeq" id="WP_054646889.1">
    <property type="nucleotide sequence ID" value="NZ_FUXS01000011.1"/>
</dbReference>
<reference evidence="2 3" key="1">
    <citation type="journal article" date="2015" name="Genome Announc.">
        <title>Expanding the biotechnology potential of lactobacilli through comparative genomics of 213 strains and associated genera.</title>
        <authorList>
            <person name="Sun Z."/>
            <person name="Harris H.M."/>
            <person name="McCann A."/>
            <person name="Guo C."/>
            <person name="Argimon S."/>
            <person name="Zhang W."/>
            <person name="Yang X."/>
            <person name="Jeffery I.B."/>
            <person name="Cooney J.C."/>
            <person name="Kagawa T.F."/>
            <person name="Liu W."/>
            <person name="Song Y."/>
            <person name="Salvetti E."/>
            <person name="Wrobel A."/>
            <person name="Rasinkangas P."/>
            <person name="Parkhill J."/>
            <person name="Rea M.C."/>
            <person name="O'Sullivan O."/>
            <person name="Ritari J."/>
            <person name="Douillard F.P."/>
            <person name="Paul Ross R."/>
            <person name="Yang R."/>
            <person name="Briner A.E."/>
            <person name="Felis G.E."/>
            <person name="de Vos W.M."/>
            <person name="Barrangou R."/>
            <person name="Klaenhammer T.R."/>
            <person name="Caufield P.W."/>
            <person name="Cui Y."/>
            <person name="Zhang H."/>
            <person name="O'Toole P.W."/>
        </authorList>
    </citation>
    <scope>NUCLEOTIDE SEQUENCE [LARGE SCALE GENOMIC DNA]</scope>
    <source>
        <strain evidence="2 3">DSM 20690</strain>
    </source>
</reference>
<dbReference type="PANTHER" id="PTHR33516">
    <property type="entry name" value="LEXA REPRESSOR"/>
    <property type="match status" value="1"/>
</dbReference>
<protein>
    <recommendedName>
        <fullName evidence="1">HTH cro/C1-type domain-containing protein</fullName>
    </recommendedName>
</protein>
<dbReference type="PANTHER" id="PTHR33516:SF2">
    <property type="entry name" value="LEXA REPRESSOR-RELATED"/>
    <property type="match status" value="1"/>
</dbReference>
<dbReference type="EMBL" id="JQBT01000035">
    <property type="protein sequence ID" value="KRN78327.1"/>
    <property type="molecule type" value="Genomic_DNA"/>
</dbReference>
<evidence type="ECO:0000259" key="1">
    <source>
        <dbReference type="PROSITE" id="PS50943"/>
    </source>
</evidence>
<dbReference type="InterPro" id="IPR001387">
    <property type="entry name" value="Cro/C1-type_HTH"/>
</dbReference>
<evidence type="ECO:0000313" key="3">
    <source>
        <dbReference type="Proteomes" id="UP000051565"/>
    </source>
</evidence>
<dbReference type="AlphaFoldDB" id="A0A0R2JUP0"/>
<dbReference type="SUPFAM" id="SSF47413">
    <property type="entry name" value="lambda repressor-like DNA-binding domains"/>
    <property type="match status" value="1"/>
</dbReference>
<dbReference type="OrthoDB" id="2475196at2"/>
<keyword evidence="3" id="KW-1185">Reference proteome</keyword>
<gene>
    <name evidence="2" type="ORF">IV52_GL001265</name>
</gene>